<proteinExistence type="inferred from homology"/>
<dbReference type="Proteomes" id="UP000178367">
    <property type="component" value="Unassembled WGS sequence"/>
</dbReference>
<dbReference type="PANTHER" id="PTHR10472">
    <property type="entry name" value="D-TYROSYL-TRNA TYR DEACYLASE"/>
    <property type="match status" value="1"/>
</dbReference>
<comment type="similarity">
    <text evidence="1">Belongs to the DTD family.</text>
</comment>
<dbReference type="GO" id="GO:0005737">
    <property type="term" value="C:cytoplasm"/>
    <property type="evidence" value="ECO:0007669"/>
    <property type="project" value="InterPro"/>
</dbReference>
<accession>A0A1F5SL25</accession>
<dbReference type="Gene3D" id="3.50.80.10">
    <property type="entry name" value="D-tyrosyl-tRNA(Tyr) deacylase"/>
    <property type="match status" value="1"/>
</dbReference>
<comment type="caution">
    <text evidence="2">The sequence shown here is derived from an EMBL/GenBank/DDBJ whole genome shotgun (WGS) entry which is preliminary data.</text>
</comment>
<name>A0A1F5SL25_9BACT</name>
<dbReference type="SUPFAM" id="SSF69500">
    <property type="entry name" value="DTD-like"/>
    <property type="match status" value="1"/>
</dbReference>
<dbReference type="InterPro" id="IPR023509">
    <property type="entry name" value="DTD-like_sf"/>
</dbReference>
<protein>
    <recommendedName>
        <fullName evidence="4">D-tyrosyl-tRNA(Tyr) deacylase</fullName>
    </recommendedName>
</protein>
<evidence type="ECO:0000313" key="3">
    <source>
        <dbReference type="Proteomes" id="UP000178367"/>
    </source>
</evidence>
<organism evidence="2 3">
    <name type="scientific">Candidatus Falkowbacteria bacterium RIFOXYA2_FULL_47_19</name>
    <dbReference type="NCBI Taxonomy" id="1797994"/>
    <lineage>
        <taxon>Bacteria</taxon>
        <taxon>Candidatus Falkowiibacteriota</taxon>
    </lineage>
</organism>
<sequence>MRAVIQRVKRARVTVNGETIGSIGAGLLVLLAVHSEDSAGIEKKIADKIINLRIFADDNGKMNSSLIINY</sequence>
<evidence type="ECO:0000313" key="2">
    <source>
        <dbReference type="EMBL" id="OGF27395.1"/>
    </source>
</evidence>
<dbReference type="EMBL" id="MFGB01000008">
    <property type="protein sequence ID" value="OGF27395.1"/>
    <property type="molecule type" value="Genomic_DNA"/>
</dbReference>
<dbReference type="GO" id="GO:0051500">
    <property type="term" value="F:D-tyrosyl-tRNA(Tyr) deacylase activity"/>
    <property type="evidence" value="ECO:0007669"/>
    <property type="project" value="TreeGrafter"/>
</dbReference>
<reference evidence="2 3" key="1">
    <citation type="journal article" date="2016" name="Nat. Commun.">
        <title>Thousands of microbial genomes shed light on interconnected biogeochemical processes in an aquifer system.</title>
        <authorList>
            <person name="Anantharaman K."/>
            <person name="Brown C.T."/>
            <person name="Hug L.A."/>
            <person name="Sharon I."/>
            <person name="Castelle C.J."/>
            <person name="Probst A.J."/>
            <person name="Thomas B.C."/>
            <person name="Singh A."/>
            <person name="Wilkins M.J."/>
            <person name="Karaoz U."/>
            <person name="Brodie E.L."/>
            <person name="Williams K.H."/>
            <person name="Hubbard S.S."/>
            <person name="Banfield J.F."/>
        </authorList>
    </citation>
    <scope>NUCLEOTIDE SEQUENCE [LARGE SCALE GENOMIC DNA]</scope>
</reference>
<dbReference type="PANTHER" id="PTHR10472:SF5">
    <property type="entry name" value="D-AMINOACYL-TRNA DEACYLASE 1"/>
    <property type="match status" value="1"/>
</dbReference>
<evidence type="ECO:0008006" key="4">
    <source>
        <dbReference type="Google" id="ProtNLM"/>
    </source>
</evidence>
<dbReference type="Pfam" id="PF02580">
    <property type="entry name" value="Tyr_Deacylase"/>
    <property type="match status" value="1"/>
</dbReference>
<dbReference type="STRING" id="1797994.A2227_02120"/>
<gene>
    <name evidence="2" type="ORF">A2227_02120</name>
</gene>
<evidence type="ECO:0000256" key="1">
    <source>
        <dbReference type="ARBA" id="ARBA00009673"/>
    </source>
</evidence>
<dbReference type="InterPro" id="IPR003732">
    <property type="entry name" value="Daa-tRNA_deacyls_DTD"/>
</dbReference>
<dbReference type="AlphaFoldDB" id="A0A1F5SL25"/>